<evidence type="ECO:0000256" key="2">
    <source>
        <dbReference type="SAM" id="Phobius"/>
    </source>
</evidence>
<dbReference type="Pfam" id="PF04304">
    <property type="entry name" value="DUF454"/>
    <property type="match status" value="1"/>
</dbReference>
<dbReference type="PANTHER" id="PTHR35813:SF1">
    <property type="entry name" value="INNER MEMBRANE PROTEIN YBAN"/>
    <property type="match status" value="1"/>
</dbReference>
<organism evidence="3 4">
    <name type="scientific">Achromobacter animicus</name>
    <dbReference type="NCBI Taxonomy" id="1389935"/>
    <lineage>
        <taxon>Bacteria</taxon>
        <taxon>Pseudomonadati</taxon>
        <taxon>Pseudomonadota</taxon>
        <taxon>Betaproteobacteria</taxon>
        <taxon>Burkholderiales</taxon>
        <taxon>Alcaligenaceae</taxon>
        <taxon>Achromobacter</taxon>
    </lineage>
</organism>
<feature type="compositionally biased region" description="Low complexity" evidence="1">
    <location>
        <begin position="125"/>
        <end position="144"/>
    </location>
</feature>
<protein>
    <recommendedName>
        <fullName evidence="5">Inner membrane protein YbaN</fullName>
    </recommendedName>
</protein>
<dbReference type="PANTHER" id="PTHR35813">
    <property type="entry name" value="INNER MEMBRANE PROTEIN YBAN"/>
    <property type="match status" value="1"/>
</dbReference>
<keyword evidence="2" id="KW-0812">Transmembrane</keyword>
<accession>A0A6S7A514</accession>
<dbReference type="GO" id="GO:0005886">
    <property type="term" value="C:plasma membrane"/>
    <property type="evidence" value="ECO:0007669"/>
    <property type="project" value="TreeGrafter"/>
</dbReference>
<evidence type="ECO:0000256" key="1">
    <source>
        <dbReference type="SAM" id="MobiDB-lite"/>
    </source>
</evidence>
<reference evidence="3 4" key="1">
    <citation type="submission" date="2020-04" db="EMBL/GenBank/DDBJ databases">
        <authorList>
            <person name="De Canck E."/>
        </authorList>
    </citation>
    <scope>NUCLEOTIDE SEQUENCE [LARGE SCALE GENOMIC DNA]</scope>
    <source>
        <strain evidence="3 4">LMG 26690</strain>
    </source>
</reference>
<gene>
    <name evidence="3" type="ORF">LMG26690_03195</name>
</gene>
<feature type="region of interest" description="Disordered" evidence="1">
    <location>
        <begin position="118"/>
        <end position="167"/>
    </location>
</feature>
<keyword evidence="4" id="KW-1185">Reference proteome</keyword>
<keyword evidence="2" id="KW-1133">Transmembrane helix</keyword>
<feature type="transmembrane region" description="Helical" evidence="2">
    <location>
        <begin position="97"/>
        <end position="114"/>
    </location>
</feature>
<dbReference type="InterPro" id="IPR007401">
    <property type="entry name" value="DUF454"/>
</dbReference>
<dbReference type="Proteomes" id="UP000494214">
    <property type="component" value="Unassembled WGS sequence"/>
</dbReference>
<dbReference type="AlphaFoldDB" id="A0A6S7A514"/>
<dbReference type="EMBL" id="CADIJM010000006">
    <property type="protein sequence ID" value="CAB3711079.1"/>
    <property type="molecule type" value="Genomic_DNA"/>
</dbReference>
<keyword evidence="2" id="KW-0472">Membrane</keyword>
<evidence type="ECO:0008006" key="5">
    <source>
        <dbReference type="Google" id="ProtNLM"/>
    </source>
</evidence>
<evidence type="ECO:0000313" key="3">
    <source>
        <dbReference type="EMBL" id="CAB3711079.1"/>
    </source>
</evidence>
<proteinExistence type="predicted"/>
<sequence>MMRALWLCLGCLMLALGVIGAFLPVMPTTIFLILAVGCFSRSSPRLEKWLLDSPTYGPSLRAWREQGAVSRKGKTYASLGMAAGYVLFYWSANPSPLLAISVGIFFLASAAYVLSRPGPRAEGQATDPAAESATEPTTESATESITERPSDATTESASDPADTPARK</sequence>
<evidence type="ECO:0000313" key="4">
    <source>
        <dbReference type="Proteomes" id="UP000494214"/>
    </source>
</evidence>
<name>A0A6S7A514_9BURK</name>